<name>A0A3D8TP25_9LIST</name>
<evidence type="ECO:0000313" key="2">
    <source>
        <dbReference type="EMBL" id="RDX00628.1"/>
    </source>
</evidence>
<organism evidence="2 3">
    <name type="scientific">Listeria kieliensis</name>
    <dbReference type="NCBI Taxonomy" id="1621700"/>
    <lineage>
        <taxon>Bacteria</taxon>
        <taxon>Bacillati</taxon>
        <taxon>Bacillota</taxon>
        <taxon>Bacilli</taxon>
        <taxon>Bacillales</taxon>
        <taxon>Listeriaceae</taxon>
        <taxon>Listeria</taxon>
    </lineage>
</organism>
<keyword evidence="1" id="KW-0812">Transmembrane</keyword>
<dbReference type="Proteomes" id="UP000257055">
    <property type="component" value="Unassembled WGS sequence"/>
</dbReference>
<dbReference type="AlphaFoldDB" id="A0A3D8TP25"/>
<comment type="caution">
    <text evidence="2">The sequence shown here is derived from an EMBL/GenBank/DDBJ whole genome shotgun (WGS) entry which is preliminary data.</text>
</comment>
<keyword evidence="1" id="KW-1133">Transmembrane helix</keyword>
<gene>
    <name evidence="2" type="ORF">UR08_06455</name>
</gene>
<evidence type="ECO:0008006" key="4">
    <source>
        <dbReference type="Google" id="ProtNLM"/>
    </source>
</evidence>
<dbReference type="EMBL" id="LARY01000002">
    <property type="protein sequence ID" value="RDX00628.1"/>
    <property type="molecule type" value="Genomic_DNA"/>
</dbReference>
<evidence type="ECO:0000313" key="3">
    <source>
        <dbReference type="Proteomes" id="UP000257055"/>
    </source>
</evidence>
<feature type="transmembrane region" description="Helical" evidence="1">
    <location>
        <begin position="191"/>
        <end position="213"/>
    </location>
</feature>
<keyword evidence="3" id="KW-1185">Reference proteome</keyword>
<sequence length="225" mass="25472">MKGRRILVLWLVLVVFLAGCASVTNTVKVNRDRSAELTFDIKLSNFAGLFSERVSEDIQAKLEKQGFSIQKKSYTHFLVRKKVEKMDEKAISKKELAKYGIKIQEKRGFFMNRYQVEANLDVPKLIGDFGGSDLAIPEKLLAQIDYTFVLDLPISHVRDSNADQADGGKLTWKVPLDQKNKLFVEVGIPNVLHIAILAGILVLLLVGIIFMVIRKQRKKRKSLSE</sequence>
<keyword evidence="1" id="KW-0472">Membrane</keyword>
<accession>A0A3D8TP25</accession>
<proteinExistence type="predicted"/>
<protein>
    <recommendedName>
        <fullName evidence="4">Protein with hydrophobic anchor</fullName>
    </recommendedName>
</protein>
<dbReference type="RefSeq" id="WP_115752864.1">
    <property type="nucleotide sequence ID" value="NZ_LARY01000002.1"/>
</dbReference>
<evidence type="ECO:0000256" key="1">
    <source>
        <dbReference type="SAM" id="Phobius"/>
    </source>
</evidence>
<dbReference type="PROSITE" id="PS51257">
    <property type="entry name" value="PROKAR_LIPOPROTEIN"/>
    <property type="match status" value="1"/>
</dbReference>
<reference evidence="3" key="1">
    <citation type="submission" date="2015-04" db="EMBL/GenBank/DDBJ databases">
        <authorList>
            <person name="Schardt J."/>
            <person name="Mueller-Herbst S."/>
            <person name="Scherer S."/>
            <person name="Huptas C."/>
        </authorList>
    </citation>
    <scope>NUCLEOTIDE SEQUENCE [LARGE SCALE GENOMIC DNA]</scope>
    <source>
        <strain evidence="3">Kiel-L1</strain>
    </source>
</reference>